<dbReference type="eggNOG" id="COG1946">
    <property type="taxonomic scope" value="Bacteria"/>
</dbReference>
<dbReference type="Pfam" id="PF02551">
    <property type="entry name" value="Acyl_CoA_thio"/>
    <property type="match status" value="1"/>
</dbReference>
<keyword evidence="2" id="KW-0378">Hydrolase</keyword>
<accession>A0A0H3D666</accession>
<evidence type="ECO:0000313" key="6">
    <source>
        <dbReference type="Proteomes" id="UP000000328"/>
    </source>
</evidence>
<evidence type="ECO:0000313" key="5">
    <source>
        <dbReference type="EMBL" id="ADJ45608.1"/>
    </source>
</evidence>
<dbReference type="EMBL" id="CP002000">
    <property type="protein sequence ID" value="ADJ45608.1"/>
    <property type="molecule type" value="Genomic_DNA"/>
</dbReference>
<feature type="domain" description="Acyl-CoA thioesterase-like N-terminal HotDog" evidence="4">
    <location>
        <begin position="32"/>
        <end position="109"/>
    </location>
</feature>
<dbReference type="InterPro" id="IPR029069">
    <property type="entry name" value="HotDog_dom_sf"/>
</dbReference>
<evidence type="ECO:0000259" key="4">
    <source>
        <dbReference type="Pfam" id="PF13622"/>
    </source>
</evidence>
<comment type="similarity">
    <text evidence="1">Belongs to the C/M/P thioester hydrolase family.</text>
</comment>
<dbReference type="OrthoDB" id="9781019at2"/>
<dbReference type="CDD" id="cd03445">
    <property type="entry name" value="Thioesterase_II_repeat2"/>
    <property type="match status" value="1"/>
</dbReference>
<dbReference type="InterPro" id="IPR003703">
    <property type="entry name" value="Acyl_CoA_thio"/>
</dbReference>
<reference evidence="5 6" key="1">
    <citation type="journal article" date="2010" name="Cell Res.">
        <title>Complete genome sequence of the rifamycin SV-producing Amycolatopsis mediterranei U32 revealed its genetic characteristics in phylogeny and metabolism.</title>
        <authorList>
            <person name="Zhao W."/>
            <person name="Zhong Y."/>
            <person name="Yuan H."/>
            <person name="Wang J."/>
            <person name="Zheng H."/>
            <person name="Wang Y."/>
            <person name="Cen X."/>
            <person name="Xu F."/>
            <person name="Bai J."/>
            <person name="Han X."/>
            <person name="Lu G."/>
            <person name="Zhu Y."/>
            <person name="Shao Z."/>
            <person name="Yan H."/>
            <person name="Li C."/>
            <person name="Peng N."/>
            <person name="Zhang Z."/>
            <person name="Zhang Y."/>
            <person name="Lin W."/>
            <person name="Fan Y."/>
            <person name="Qin Z."/>
            <person name="Hu Y."/>
            <person name="Zhu B."/>
            <person name="Wang S."/>
            <person name="Ding X."/>
            <person name="Zhao G.P."/>
        </authorList>
    </citation>
    <scope>NUCLEOTIDE SEQUENCE [LARGE SCALE GENOMIC DNA]</scope>
    <source>
        <strain evidence="6">U-32</strain>
    </source>
</reference>
<dbReference type="SUPFAM" id="SSF54637">
    <property type="entry name" value="Thioesterase/thiol ester dehydrase-isomerase"/>
    <property type="match status" value="2"/>
</dbReference>
<dbReference type="Proteomes" id="UP000000328">
    <property type="component" value="Chromosome"/>
</dbReference>
<dbReference type="KEGG" id="amd:AMED_3829"/>
<dbReference type="PANTHER" id="PTHR11066:SF34">
    <property type="entry name" value="ACYL-COENZYME A THIOESTERASE 8"/>
    <property type="match status" value="1"/>
</dbReference>
<dbReference type="GO" id="GO:0009062">
    <property type="term" value="P:fatty acid catabolic process"/>
    <property type="evidence" value="ECO:0007669"/>
    <property type="project" value="TreeGrafter"/>
</dbReference>
<dbReference type="CDD" id="cd03444">
    <property type="entry name" value="Thioesterase_II_repeat1"/>
    <property type="match status" value="1"/>
</dbReference>
<feature type="domain" description="Acyl-CoA thioesterase 2 C-terminal" evidence="3">
    <location>
        <begin position="159"/>
        <end position="271"/>
    </location>
</feature>
<dbReference type="Pfam" id="PF13622">
    <property type="entry name" value="4HBT_3"/>
    <property type="match status" value="1"/>
</dbReference>
<dbReference type="InterPro" id="IPR042171">
    <property type="entry name" value="Acyl-CoA_hotdog"/>
</dbReference>
<dbReference type="InterPro" id="IPR049449">
    <property type="entry name" value="TesB_ACOT8-like_N"/>
</dbReference>
<protein>
    <submittedName>
        <fullName evidence="5">Acyl-CoA thioesterase II</fullName>
    </submittedName>
</protein>
<proteinExistence type="inferred from homology"/>
<dbReference type="InterPro" id="IPR025652">
    <property type="entry name" value="TesB_C"/>
</dbReference>
<dbReference type="GO" id="GO:0047617">
    <property type="term" value="F:fatty acyl-CoA hydrolase activity"/>
    <property type="evidence" value="ECO:0007669"/>
    <property type="project" value="InterPro"/>
</dbReference>
<dbReference type="Gene3D" id="2.40.160.210">
    <property type="entry name" value="Acyl-CoA thioesterase, double hotdog domain"/>
    <property type="match status" value="1"/>
</dbReference>
<dbReference type="AlphaFoldDB" id="A0A0H3D666"/>
<name>A0A0H3D666_AMYMU</name>
<dbReference type="RefSeq" id="WP_013225680.1">
    <property type="nucleotide sequence ID" value="NC_014318.1"/>
</dbReference>
<dbReference type="PANTHER" id="PTHR11066">
    <property type="entry name" value="ACYL-COA THIOESTERASE"/>
    <property type="match status" value="1"/>
</dbReference>
<dbReference type="PATRIC" id="fig|749927.5.peg.3959"/>
<dbReference type="GeneID" id="92871570"/>
<gene>
    <name evidence="5" type="primary">tesB</name>
    <name evidence="5" type="ordered locus">AMED_3829</name>
</gene>
<sequence length="281" mass="31130">MNGSLTDRLMLLVDLQRVDADVFTALPSGEPGRMFGGEAAARALAAAQLTVSADRAVHVTQATYLRPGDPAEPLWIRVDRLRDGRAFSLRRVDIEQAGKVIFTAMFSFHLGATAFEHHDPMPPVPAPEELGGLRGWTEAQAVWPRWLAGERSFDLRPVPVRGRDVAGTRALWCRTTAPVANDPALHACLWLYASDLTLVASIRLPHERTARKSWLMTSLNHTAWFHRPFRVDEWHLVVQRSPRACDGRGLAQAQVFTREGELVSSLAQEGLASAIPGEYKE</sequence>
<organism evidence="5 6">
    <name type="scientific">Amycolatopsis mediterranei (strain U-32)</name>
    <dbReference type="NCBI Taxonomy" id="749927"/>
    <lineage>
        <taxon>Bacteria</taxon>
        <taxon>Bacillati</taxon>
        <taxon>Actinomycetota</taxon>
        <taxon>Actinomycetes</taxon>
        <taxon>Pseudonocardiales</taxon>
        <taxon>Pseudonocardiaceae</taxon>
        <taxon>Amycolatopsis</taxon>
    </lineage>
</organism>
<dbReference type="GO" id="GO:0006637">
    <property type="term" value="P:acyl-CoA metabolic process"/>
    <property type="evidence" value="ECO:0007669"/>
    <property type="project" value="InterPro"/>
</dbReference>
<evidence type="ECO:0000259" key="3">
    <source>
        <dbReference type="Pfam" id="PF02551"/>
    </source>
</evidence>
<evidence type="ECO:0000256" key="2">
    <source>
        <dbReference type="ARBA" id="ARBA00022801"/>
    </source>
</evidence>
<evidence type="ECO:0000256" key="1">
    <source>
        <dbReference type="ARBA" id="ARBA00006538"/>
    </source>
</evidence>
<dbReference type="HOGENOM" id="CLU_032690_0_0_11"/>